<accession>A0A9D7F4M3</accession>
<comment type="caution">
    <text evidence="1">The sequence shown here is derived from an EMBL/GenBank/DDBJ whole genome shotgun (WGS) entry which is preliminary data.</text>
</comment>
<evidence type="ECO:0000313" key="1">
    <source>
        <dbReference type="EMBL" id="MBK7422020.1"/>
    </source>
</evidence>
<reference evidence="1" key="1">
    <citation type="submission" date="2020-10" db="EMBL/GenBank/DDBJ databases">
        <title>Connecting structure to function with the recovery of over 1000 high-quality activated sludge metagenome-assembled genomes encoding full-length rRNA genes using long-read sequencing.</title>
        <authorList>
            <person name="Singleton C.M."/>
            <person name="Petriglieri F."/>
            <person name="Kristensen J.M."/>
            <person name="Kirkegaard R.H."/>
            <person name="Michaelsen T.Y."/>
            <person name="Andersen M.H."/>
            <person name="Karst S.M."/>
            <person name="Dueholm M.S."/>
            <person name="Nielsen P.H."/>
            <person name="Albertsen M."/>
        </authorList>
    </citation>
    <scope>NUCLEOTIDE SEQUENCE</scope>
    <source>
        <strain evidence="1">EsbW_18-Q3-R4-48_MAXAC.044</strain>
    </source>
</reference>
<organism evidence="1 2">
    <name type="scientific">Candidatus Propionivibrio dominans</name>
    <dbReference type="NCBI Taxonomy" id="2954373"/>
    <lineage>
        <taxon>Bacteria</taxon>
        <taxon>Pseudomonadati</taxon>
        <taxon>Pseudomonadota</taxon>
        <taxon>Betaproteobacteria</taxon>
        <taxon>Rhodocyclales</taxon>
        <taxon>Rhodocyclaceae</taxon>
        <taxon>Propionivibrio</taxon>
    </lineage>
</organism>
<name>A0A9D7F4M3_9RHOO</name>
<proteinExistence type="predicted"/>
<dbReference type="EMBL" id="JADJNC010000004">
    <property type="protein sequence ID" value="MBK7422020.1"/>
    <property type="molecule type" value="Genomic_DNA"/>
</dbReference>
<evidence type="ECO:0000313" key="2">
    <source>
        <dbReference type="Proteomes" id="UP000886602"/>
    </source>
</evidence>
<protein>
    <submittedName>
        <fullName evidence="1">Uncharacterized protein</fullName>
    </submittedName>
</protein>
<sequence>MGKLNFIANHDGFNRYVLEAKLSGLKSASRNLPGIVVHIDRILDWQALVSLGAGLSEMRLT</sequence>
<gene>
    <name evidence="1" type="ORF">IPJ48_02370</name>
</gene>
<dbReference type="AlphaFoldDB" id="A0A9D7F4M3"/>
<dbReference type="Proteomes" id="UP000886602">
    <property type="component" value="Unassembled WGS sequence"/>
</dbReference>